<keyword evidence="1" id="KW-0472">Membrane</keyword>
<accession>A0A2H0W2N0</accession>
<name>A0A2H0W2N0_9BACT</name>
<proteinExistence type="predicted"/>
<dbReference type="Proteomes" id="UP000230935">
    <property type="component" value="Unassembled WGS sequence"/>
</dbReference>
<evidence type="ECO:0000313" key="3">
    <source>
        <dbReference type="Proteomes" id="UP000230935"/>
    </source>
</evidence>
<evidence type="ECO:0008006" key="4">
    <source>
        <dbReference type="Google" id="ProtNLM"/>
    </source>
</evidence>
<keyword evidence="1" id="KW-1133">Transmembrane helix</keyword>
<dbReference type="AlphaFoldDB" id="A0A2H0W2N0"/>
<dbReference type="EMBL" id="PEZZ01000002">
    <property type="protein sequence ID" value="PIS05596.1"/>
    <property type="molecule type" value="Genomic_DNA"/>
</dbReference>
<evidence type="ECO:0000313" key="2">
    <source>
        <dbReference type="EMBL" id="PIS05596.1"/>
    </source>
</evidence>
<reference evidence="3" key="1">
    <citation type="submission" date="2017-09" db="EMBL/GenBank/DDBJ databases">
        <title>Depth-based differentiation of microbial function through sediment-hosted aquifers and enrichment of novel symbionts in the deep terrestrial subsurface.</title>
        <authorList>
            <person name="Probst A.J."/>
            <person name="Ladd B."/>
            <person name="Jarett J.K."/>
            <person name="Geller-Mcgrath D.E."/>
            <person name="Sieber C.M.K."/>
            <person name="Emerson J.B."/>
            <person name="Anantharaman K."/>
            <person name="Thomas B.C."/>
            <person name="Malmstrom R."/>
            <person name="Stieglmeier M."/>
            <person name="Klingl A."/>
            <person name="Woyke T."/>
            <person name="Ryan C.M."/>
            <person name="Banfield J.F."/>
        </authorList>
    </citation>
    <scope>NUCLEOTIDE SEQUENCE [LARGE SCALE GENOMIC DNA]</scope>
</reference>
<comment type="caution">
    <text evidence="2">The sequence shown here is derived from an EMBL/GenBank/DDBJ whole genome shotgun (WGS) entry which is preliminary data.</text>
</comment>
<sequence length="180" mass="20635">MITLNLLSPNKKQELKILYYFVFIKNIIFAFLIFVIALSILVLLARAILENAYYGEIENNTLVSTHSNKFSQEIKTINAELTKIASIQKDYVPVSQFLIEIINSMPLSIRLEALQIDVENKEITLRGFAPTREDLKNLVSGLNDLGYFETVEEPFSANFQKNNIDFNLDIIIKIFPESQI</sequence>
<keyword evidence="1" id="KW-0812">Transmembrane</keyword>
<gene>
    <name evidence="2" type="ORF">COT81_00335</name>
</gene>
<evidence type="ECO:0000256" key="1">
    <source>
        <dbReference type="SAM" id="Phobius"/>
    </source>
</evidence>
<feature type="transmembrane region" description="Helical" evidence="1">
    <location>
        <begin position="17"/>
        <end position="44"/>
    </location>
</feature>
<organism evidence="2 3">
    <name type="scientific">Candidatus Buchananbacteria bacterium CG10_big_fil_rev_8_21_14_0_10_42_9</name>
    <dbReference type="NCBI Taxonomy" id="1974526"/>
    <lineage>
        <taxon>Bacteria</taxon>
        <taxon>Candidatus Buchananiibacteriota</taxon>
    </lineage>
</organism>
<protein>
    <recommendedName>
        <fullName evidence="4">PilN domain-containing protein</fullName>
    </recommendedName>
</protein>